<organism evidence="1 2">
    <name type="scientific">Enterococcus mundtii</name>
    <dbReference type="NCBI Taxonomy" id="53346"/>
    <lineage>
        <taxon>Bacteria</taxon>
        <taxon>Bacillati</taxon>
        <taxon>Bacillota</taxon>
        <taxon>Bacilli</taxon>
        <taxon>Lactobacillales</taxon>
        <taxon>Enterococcaceae</taxon>
        <taxon>Enterococcus</taxon>
    </lineage>
</organism>
<accession>A0A1V2UDY7</accession>
<dbReference type="Proteomes" id="UP000189299">
    <property type="component" value="Unassembled WGS sequence"/>
</dbReference>
<evidence type="ECO:0000313" key="2">
    <source>
        <dbReference type="Proteomes" id="UP000189299"/>
    </source>
</evidence>
<proteinExistence type="predicted"/>
<protein>
    <submittedName>
        <fullName evidence="1">Uncharacterized protein</fullName>
    </submittedName>
</protein>
<evidence type="ECO:0000313" key="1">
    <source>
        <dbReference type="EMBL" id="ONN41432.1"/>
    </source>
</evidence>
<sequence>MKKYLFIFLGLSVFLGGSLFESVNKVEAQTQTPTSYEEVRDVEPFIITGSMKIEGKTYKWMEASFGGTNRGYEINPGKHRYQLSPNPHNDPWYNKNQAKFYGQGAAQIEKQANSGKWNSKGWPSTIRNVTIHGINYTLTK</sequence>
<reference evidence="1 2" key="1">
    <citation type="submission" date="2016-12" db="EMBL/GenBank/DDBJ databases">
        <authorList>
            <person name="Song W.-J."/>
            <person name="Kurnit D.M."/>
        </authorList>
    </citation>
    <scope>NUCLEOTIDE SEQUENCE [LARGE SCALE GENOMIC DNA]</scope>
    <source>
        <strain evidence="1 2">CGB1038-1_S1</strain>
    </source>
</reference>
<dbReference type="OrthoDB" id="2659245at2"/>
<name>A0A1V2UDY7_ENTMU</name>
<dbReference type="AlphaFoldDB" id="A0A1V2UDY7"/>
<gene>
    <name evidence="1" type="ORF">BTN92_12645</name>
</gene>
<dbReference type="RefSeq" id="WP_062804785.1">
    <property type="nucleotide sequence ID" value="NZ_BQWJ01000001.1"/>
</dbReference>
<comment type="caution">
    <text evidence="1">The sequence shown here is derived from an EMBL/GenBank/DDBJ whole genome shotgun (WGS) entry which is preliminary data.</text>
</comment>
<dbReference type="EMBL" id="MSTR01000014">
    <property type="protein sequence ID" value="ONN41432.1"/>
    <property type="molecule type" value="Genomic_DNA"/>
</dbReference>